<gene>
    <name evidence="2" type="ORF">Poly30_02280</name>
</gene>
<dbReference type="Gene3D" id="3.20.180.10">
    <property type="entry name" value="PNP-oxidase-like"/>
    <property type="match status" value="1"/>
</dbReference>
<accession>A0A518EKW4</accession>
<reference evidence="2 3" key="1">
    <citation type="submission" date="2019-02" db="EMBL/GenBank/DDBJ databases">
        <title>Deep-cultivation of Planctomycetes and their phenomic and genomic characterization uncovers novel biology.</title>
        <authorList>
            <person name="Wiegand S."/>
            <person name="Jogler M."/>
            <person name="Boedeker C."/>
            <person name="Pinto D."/>
            <person name="Vollmers J."/>
            <person name="Rivas-Marin E."/>
            <person name="Kohn T."/>
            <person name="Peeters S.H."/>
            <person name="Heuer A."/>
            <person name="Rast P."/>
            <person name="Oberbeckmann S."/>
            <person name="Bunk B."/>
            <person name="Jeske O."/>
            <person name="Meyerdierks A."/>
            <person name="Storesund J.E."/>
            <person name="Kallscheuer N."/>
            <person name="Luecker S."/>
            <person name="Lage O.M."/>
            <person name="Pohl T."/>
            <person name="Merkel B.J."/>
            <person name="Hornburger P."/>
            <person name="Mueller R.-W."/>
            <person name="Bruemmer F."/>
            <person name="Labrenz M."/>
            <person name="Spormann A.M."/>
            <person name="Op den Camp H."/>
            <person name="Overmann J."/>
            <person name="Amann R."/>
            <person name="Jetten M.S.M."/>
            <person name="Mascher T."/>
            <person name="Medema M.H."/>
            <person name="Devos D.P."/>
            <person name="Kaster A.-K."/>
            <person name="Ovreas L."/>
            <person name="Rohde M."/>
            <person name="Galperin M.Y."/>
            <person name="Jogler C."/>
        </authorList>
    </citation>
    <scope>NUCLEOTIDE SEQUENCE [LARGE SCALE GENOMIC DNA]</scope>
    <source>
        <strain evidence="2 3">Poly30</strain>
    </source>
</reference>
<dbReference type="Gene3D" id="2.30.110.10">
    <property type="entry name" value="Electron Transport, Fmn-binding Protein, Chain A"/>
    <property type="match status" value="1"/>
</dbReference>
<dbReference type="PANTHER" id="PTHR13343">
    <property type="entry name" value="CREG1 PROTEIN"/>
    <property type="match status" value="1"/>
</dbReference>
<dbReference type="InterPro" id="IPR012349">
    <property type="entry name" value="Split_barrel_FMN-bd"/>
</dbReference>
<dbReference type="GO" id="GO:0005737">
    <property type="term" value="C:cytoplasm"/>
    <property type="evidence" value="ECO:0007669"/>
    <property type="project" value="UniProtKB-ARBA"/>
</dbReference>
<feature type="domain" description="DUF2470" evidence="1">
    <location>
        <begin position="102"/>
        <end position="175"/>
    </location>
</feature>
<dbReference type="SUPFAM" id="SSF50475">
    <property type="entry name" value="FMN-binding split barrel"/>
    <property type="match status" value="1"/>
</dbReference>
<evidence type="ECO:0000313" key="2">
    <source>
        <dbReference type="EMBL" id="QDV04735.1"/>
    </source>
</evidence>
<keyword evidence="3" id="KW-1185">Reference proteome</keyword>
<dbReference type="EMBL" id="CP036434">
    <property type="protein sequence ID" value="QDV04735.1"/>
    <property type="molecule type" value="Genomic_DNA"/>
</dbReference>
<dbReference type="AlphaFoldDB" id="A0A518EKW4"/>
<evidence type="ECO:0000259" key="1">
    <source>
        <dbReference type="Pfam" id="PF10615"/>
    </source>
</evidence>
<dbReference type="PANTHER" id="PTHR13343:SF17">
    <property type="entry name" value="CELLULAR REPRESSOR OF E1A-STIMULATED GENES, ISOFORM A"/>
    <property type="match status" value="1"/>
</dbReference>
<dbReference type="Proteomes" id="UP000320390">
    <property type="component" value="Chromosome"/>
</dbReference>
<protein>
    <recommendedName>
        <fullName evidence="1">DUF2470 domain-containing protein</fullName>
    </recommendedName>
</protein>
<proteinExistence type="predicted"/>
<evidence type="ECO:0000313" key="3">
    <source>
        <dbReference type="Proteomes" id="UP000320390"/>
    </source>
</evidence>
<name>A0A518EKW4_9BACT</name>
<dbReference type="InterPro" id="IPR037119">
    <property type="entry name" value="Haem_oxidase_HugZ-like_sf"/>
</dbReference>
<dbReference type="Pfam" id="PF10615">
    <property type="entry name" value="DUF2470"/>
    <property type="match status" value="1"/>
</dbReference>
<sequence>MGVAVNRAPGYGDWRVDTPLGVPIRRITVVGDAVPVPPEHVESAGDRYFRLLPESRAYQGTHDFSFFWIEPKRVRHIAGFGQIFWVEPEDWLAPAPDWQAGEAGIVEHMNTDHADAVLSIATLLWGETPSGPTEAELLAVDPEGFHVRTDKGVLYGSFEERASTTEEIRAAFVQLTSTSRRASSAR</sequence>
<dbReference type="InterPro" id="IPR019595">
    <property type="entry name" value="DUF2470"/>
</dbReference>
<organism evidence="2 3">
    <name type="scientific">Saltatorellus ferox</name>
    <dbReference type="NCBI Taxonomy" id="2528018"/>
    <lineage>
        <taxon>Bacteria</taxon>
        <taxon>Pseudomonadati</taxon>
        <taxon>Planctomycetota</taxon>
        <taxon>Planctomycetia</taxon>
        <taxon>Planctomycetia incertae sedis</taxon>
        <taxon>Saltatorellus</taxon>
    </lineage>
</organism>